<dbReference type="Gene3D" id="1.25.40.10">
    <property type="entry name" value="Tetratricopeptide repeat domain"/>
    <property type="match status" value="1"/>
</dbReference>
<dbReference type="InterPro" id="IPR000185">
    <property type="entry name" value="SecA"/>
</dbReference>
<comment type="caution">
    <text evidence="7">The sequence shown here is derived from an EMBL/GenBank/DDBJ whole genome shotgun (WGS) entry which is preliminary data.</text>
</comment>
<keyword evidence="3" id="KW-0811">Translocation</keyword>
<dbReference type="SUPFAM" id="SSF48452">
    <property type="entry name" value="TPR-like"/>
    <property type="match status" value="1"/>
</dbReference>
<dbReference type="InterPro" id="IPR027417">
    <property type="entry name" value="P-loop_NTPase"/>
</dbReference>
<dbReference type="InterPro" id="IPR014018">
    <property type="entry name" value="SecA_motor_DEAD"/>
</dbReference>
<dbReference type="PROSITE" id="PS51196">
    <property type="entry name" value="SECA_MOTOR_DEAD"/>
    <property type="match status" value="1"/>
</dbReference>
<keyword evidence="9" id="KW-1185">Reference proteome</keyword>
<accession>A0A815GKH9</accession>
<dbReference type="EMBL" id="CAJNOQ010014337">
    <property type="protein sequence ID" value="CAF1339755.1"/>
    <property type="molecule type" value="Genomic_DNA"/>
</dbReference>
<dbReference type="InterPro" id="IPR036670">
    <property type="entry name" value="SecA_X-link_sf"/>
</dbReference>
<feature type="domain" description="Helicase ATP-binding" evidence="4">
    <location>
        <begin position="1075"/>
        <end position="1267"/>
    </location>
</feature>
<keyword evidence="2" id="KW-0813">Transport</keyword>
<dbReference type="PANTHER" id="PTHR30612">
    <property type="entry name" value="SECA INNER MEMBRANE COMPONENT OF SEC PROTEIN SECRETION SYSTEM"/>
    <property type="match status" value="1"/>
</dbReference>
<reference evidence="7" key="1">
    <citation type="submission" date="2021-02" db="EMBL/GenBank/DDBJ databases">
        <authorList>
            <person name="Nowell W R."/>
        </authorList>
    </citation>
    <scope>NUCLEOTIDE SEQUENCE</scope>
</reference>
<evidence type="ECO:0000313" key="7">
    <source>
        <dbReference type="EMBL" id="CAF1339755.1"/>
    </source>
</evidence>
<proteinExistence type="predicted"/>
<name>A0A815GKH9_9BILA</name>
<dbReference type="Gene3D" id="1.25.10.10">
    <property type="entry name" value="Leucine-rich Repeat Variant"/>
    <property type="match status" value="1"/>
</dbReference>
<evidence type="ECO:0008006" key="10">
    <source>
        <dbReference type="Google" id="ProtNLM"/>
    </source>
</evidence>
<dbReference type="GO" id="GO:0017038">
    <property type="term" value="P:protein import"/>
    <property type="evidence" value="ECO:0007669"/>
    <property type="project" value="InterPro"/>
</dbReference>
<dbReference type="Gene3D" id="3.90.1440.10">
    <property type="entry name" value="SecA, preprotein cross-linking domain"/>
    <property type="match status" value="1"/>
</dbReference>
<protein>
    <recommendedName>
        <fullName evidence="10">Protein translocase subunit SecA</fullName>
    </recommendedName>
</protein>
<evidence type="ECO:0000256" key="1">
    <source>
        <dbReference type="ARBA" id="ARBA00022490"/>
    </source>
</evidence>
<dbReference type="Pfam" id="PF07517">
    <property type="entry name" value="SecA_DEAD"/>
    <property type="match status" value="1"/>
</dbReference>
<evidence type="ECO:0000256" key="2">
    <source>
        <dbReference type="ARBA" id="ARBA00022927"/>
    </source>
</evidence>
<dbReference type="InterPro" id="IPR001650">
    <property type="entry name" value="Helicase_C-like"/>
</dbReference>
<evidence type="ECO:0000313" key="9">
    <source>
        <dbReference type="Proteomes" id="UP000663829"/>
    </source>
</evidence>
<dbReference type="SMART" id="SM00957">
    <property type="entry name" value="SecA_DEAD"/>
    <property type="match status" value="1"/>
</dbReference>
<dbReference type="InterPro" id="IPR016024">
    <property type="entry name" value="ARM-type_fold"/>
</dbReference>
<evidence type="ECO:0000259" key="4">
    <source>
        <dbReference type="PROSITE" id="PS51192"/>
    </source>
</evidence>
<feature type="non-terminal residue" evidence="7">
    <location>
        <position position="2272"/>
    </location>
</feature>
<dbReference type="OrthoDB" id="10038397at2759"/>
<dbReference type="SUPFAM" id="SSF52540">
    <property type="entry name" value="P-loop containing nucleoside triphosphate hydrolases"/>
    <property type="match status" value="2"/>
</dbReference>
<dbReference type="GO" id="GO:0006886">
    <property type="term" value="P:intracellular protein transport"/>
    <property type="evidence" value="ECO:0007669"/>
    <property type="project" value="InterPro"/>
</dbReference>
<dbReference type="PRINTS" id="PR00906">
    <property type="entry name" value="SECA"/>
</dbReference>
<dbReference type="SUPFAM" id="SSF81767">
    <property type="entry name" value="Pre-protein crosslinking domain of SecA"/>
    <property type="match status" value="1"/>
</dbReference>
<dbReference type="GO" id="GO:0006605">
    <property type="term" value="P:protein targeting"/>
    <property type="evidence" value="ECO:0007669"/>
    <property type="project" value="InterPro"/>
</dbReference>
<keyword evidence="2" id="KW-0653">Protein transport</keyword>
<dbReference type="GO" id="GO:0005524">
    <property type="term" value="F:ATP binding"/>
    <property type="evidence" value="ECO:0007669"/>
    <property type="project" value="InterPro"/>
</dbReference>
<gene>
    <name evidence="7" type="ORF">GPM918_LOCUS30372</name>
    <name evidence="8" type="ORF">SRO942_LOCUS30982</name>
</gene>
<dbReference type="InterPro" id="IPR014001">
    <property type="entry name" value="Helicase_ATP-bd"/>
</dbReference>
<dbReference type="InterPro" id="IPR011990">
    <property type="entry name" value="TPR-like_helical_dom_sf"/>
</dbReference>
<dbReference type="Gene3D" id="3.40.50.300">
    <property type="entry name" value="P-loop containing nucleotide triphosphate hydrolases"/>
    <property type="match status" value="3"/>
</dbReference>
<keyword evidence="1" id="KW-0963">Cytoplasm</keyword>
<evidence type="ECO:0000256" key="3">
    <source>
        <dbReference type="ARBA" id="ARBA00023010"/>
    </source>
</evidence>
<evidence type="ECO:0000313" key="8">
    <source>
        <dbReference type="EMBL" id="CAF4199744.1"/>
    </source>
</evidence>
<dbReference type="InterPro" id="IPR011989">
    <property type="entry name" value="ARM-like"/>
</dbReference>
<sequence length="2272" mass="260718">LPNQLIETLGDQLLNDKNQILIQILYYVVHNGQLLADKTIKILVKFLCINEIYAKYAIQIFKLLTSRNEIRLDNRIYEKFENLLKNQNDYDIQLNVIETLAYSLQNIPIHDELPNNRIVKLIEDYFQSDTTKEIKYFTCVALNSLIEHGKNLSNLSLDLLKLYAQDDDSTCSKVNVRNVSITALKTYINMCKTTHRSTLNINEIETILNQERLGEIILENLNSNVCCQAGNELLSIVDDGQKSLSTFNMKVLESCLTSDDPSIELKLVIIKIFERVSAFLQPLQINSIINLINNPSLTKAVINVFQRLILFKKSFPIETFRILINFASEYTDQSLKDSVIDGLEAITRYATIPSDALTLVRFETLSKKLRNPKLNITGKKEIVDQCIEYVLDGYKLSTNTMESFEYILKNPLESVDIGETILYIIELAVQNGQKMSSQLIDALSYSIKQGQLNKNRLIGIMKIISNSNQDLITQEIFANSEQDLLENLTDSYSIFIKGTQNGCKLTKNTIEHLATILETKDKTNVNERLNMIQIFKNLAANTETFDEKTIRCLENRLNDNDVTIQKLILNTLKYLPNYKPSPVLFQYLKNVLEELPTKLHIEIILEKCLTLRIQDALHIIHMLLISEYVHEDIHDKPVHLICRDILCSDLLFRIYEHDKYDEVTQFKFYSNLNELEDYFRFPSHCLERDEILIFLIENHSNFTLNDINEILLMIKTNTRALHLIRARPDDWLKQLRINWLFTIMDTYQHIKLNENVIFTDDDAEKIVDLLMIKLNFGLSFSENFLLRLSNINDANELIESLQFLYHKNIHKELDLSEYFTKKHENTVEVKDLYLWALDLECDLIKKKFTNLCKSRNLNEPSLFENIQSIIIFAYLNKWSLEIFEKLFEMLNTKQDEPFSVIIDNFLNTLTIINNYEIKSTILNKYGNNAESIFKLKKSNEWPCAMHKFAVSVSFDQDEREKSLRDLIEEINKGNDIKDNPKLKGVIESLEQKYRNIMLAYNRDSKLCSIGKPINHWDENDVKKWSAYYKTNDSNRNSEKLADEIICVVKRAIYLHNKKQQFEPRTIQILSLLLMLDASDNNLARLAQIKTGEGKSVIIAMFAAIKALNGHKVDIVTTSPLLAKRDAENKLPFYEMLNLTAGENSGTSNVKSCYKNDIVYGHVNDYQFDVLRDEYSLLGTRCKREFDIAIVDEVDSMLIDENSKICRLSGKVPAIDELKILLTLIWQELNRLHEKFVRINDKLYCVTAPFKLNSDGKLILLKPKPTDPNATTIDNGIDDDSIEADNGASVSTTDNQNFIENENADIDSNDLIEVENPFEFAESHIRNYVENHLLKANENNQCLLNIPKHLTTFVKQQLNKWILNAWQAKFMYRENIDYLITNGKDGIQCVVPIDYRNTGIIQTNTSWPDGLHQFLQVKHKLRISAESLTTNFLSNVGYFSRYNKNLFGLTGTLGSKDAQELIRYIYNVDFVIIPSYKYTQFKAFPDKLTRSEQEWLNECTKSIYHEAKINQRAVLVICETKSDTTKIYEKLIEKDREIKKQIKLYTRSDNDEQNAIDNELDCGQIIVATNLAGRGTDIGTTHKVEENGGLHVLVTFLPLNTRVEHQAFGRTSRQGKRGTAQLIVLESSDSKIKKNNMVELKQDRDEQEKHAISIAKNIELKRIEMRDRLFRKYCDLRQELREQENDTYKLDCIEEMWGFWLKTTFSNEDESDNNNPNDALLKGKFEEFRSKVISNYCSNAIFENPFYLILKANEYIFEKKNYDQAIDFLQIAIESDPIFTINARYNLAYALIKQKNENKTKAKDELEHALKIIDEILIPQQEIMLISFRICDGDNNDIANTNQTTNDNTNTKSDIEEQTMNRMNILCLFKSQIEQAKSIIEDAESKDLDVRVDYKKLDDFFSDTNKPTLDIKDFKEGGLLGFFQLTQKEPTPWLSIIAVGLLGIAQAVAGAALIAFTGGAAATIGAMLLSEGIGDMITAIKSAITGEFNWTDYAIQKAISVAITIATCGMGALKETGKAIQSGVTAGAAVVTGKTASVVGTQVVGQFTKEGWKLVGKQIGMAFVKAGAKELIKTVLDKTILTQLSEKINQEISEYIEGRVNNEINDNQLITSLITVDVSLKQTTYQNEIELLTSKILNPQSNRFVNAAIAIAKGILAQLTQGVSATVLKIFTAGKCLTELATFLDDFLKEFRRDLNKLQDKLKIDHLLHTTNPNNIDVKTAKEMKEHLKRQNYIERDDIKIIKQLDQSVFVLEKHKQHENHVVQVCNNIYTET</sequence>
<dbReference type="PROSITE" id="PS51194">
    <property type="entry name" value="HELICASE_CTER"/>
    <property type="match status" value="1"/>
</dbReference>
<evidence type="ECO:0000259" key="5">
    <source>
        <dbReference type="PROSITE" id="PS51194"/>
    </source>
</evidence>
<dbReference type="EMBL" id="CAJOBC010057993">
    <property type="protein sequence ID" value="CAF4199744.1"/>
    <property type="molecule type" value="Genomic_DNA"/>
</dbReference>
<feature type="domain" description="SecA family profile" evidence="6">
    <location>
        <begin position="981"/>
        <end position="1652"/>
    </location>
</feature>
<dbReference type="SUPFAM" id="SSF48371">
    <property type="entry name" value="ARM repeat"/>
    <property type="match status" value="1"/>
</dbReference>
<dbReference type="PROSITE" id="PS51192">
    <property type="entry name" value="HELICASE_ATP_BIND_1"/>
    <property type="match status" value="1"/>
</dbReference>
<organism evidence="7 9">
    <name type="scientific">Didymodactylos carnosus</name>
    <dbReference type="NCBI Taxonomy" id="1234261"/>
    <lineage>
        <taxon>Eukaryota</taxon>
        <taxon>Metazoa</taxon>
        <taxon>Spiralia</taxon>
        <taxon>Gnathifera</taxon>
        <taxon>Rotifera</taxon>
        <taxon>Eurotatoria</taxon>
        <taxon>Bdelloidea</taxon>
        <taxon>Philodinida</taxon>
        <taxon>Philodinidae</taxon>
        <taxon>Didymodactylos</taxon>
    </lineage>
</organism>
<feature type="domain" description="Helicase C-terminal" evidence="5">
    <location>
        <begin position="1490"/>
        <end position="1657"/>
    </location>
</feature>
<feature type="non-terminal residue" evidence="7">
    <location>
        <position position="1"/>
    </location>
</feature>
<dbReference type="PANTHER" id="PTHR30612:SF0">
    <property type="entry name" value="CHLOROPLAST PROTEIN-TRANSPORTING ATPASE"/>
    <property type="match status" value="1"/>
</dbReference>
<dbReference type="GO" id="GO:0016020">
    <property type="term" value="C:membrane"/>
    <property type="evidence" value="ECO:0007669"/>
    <property type="project" value="InterPro"/>
</dbReference>
<dbReference type="InterPro" id="IPR011115">
    <property type="entry name" value="SecA_DEAD"/>
</dbReference>
<dbReference type="Proteomes" id="UP000663829">
    <property type="component" value="Unassembled WGS sequence"/>
</dbReference>
<evidence type="ECO:0000259" key="6">
    <source>
        <dbReference type="PROSITE" id="PS51196"/>
    </source>
</evidence>
<dbReference type="Proteomes" id="UP000681722">
    <property type="component" value="Unassembled WGS sequence"/>
</dbReference>